<name>S9RIC4_9RHOB</name>
<dbReference type="GO" id="GO:0016491">
    <property type="term" value="F:oxidoreductase activity"/>
    <property type="evidence" value="ECO:0007669"/>
    <property type="project" value="InterPro"/>
</dbReference>
<dbReference type="PANTHER" id="PTHR42923">
    <property type="entry name" value="PROTOPORPHYRINOGEN OXIDASE"/>
    <property type="match status" value="1"/>
</dbReference>
<dbReference type="AlphaFoldDB" id="S9RIC4"/>
<organism evidence="2 3">
    <name type="scientific">Litoreibacter arenae DSM 19593</name>
    <dbReference type="NCBI Taxonomy" id="1123360"/>
    <lineage>
        <taxon>Bacteria</taxon>
        <taxon>Pseudomonadati</taxon>
        <taxon>Pseudomonadota</taxon>
        <taxon>Alphaproteobacteria</taxon>
        <taxon>Rhodobacterales</taxon>
        <taxon>Roseobacteraceae</taxon>
        <taxon>Litoreibacter</taxon>
    </lineage>
</organism>
<sequence length="409" mass="45275">MGAANMLSKSHHVTLFEAEPRLGGHARTIVAGKRGDQPVDTGFIVYNDVNYPHLVKLFNELGVETVNSNMSFGASIGGGKLEYGLHSIDAIFAQRRNAVDPRFLRMIRDIVRFNARAADVANDPDISISEMLGQLGTGSWFRDKYLLPFTGAIWSTPIERMEAFPAQAMIRFMKNHALLGYSGQHQWRTVKGGSMQYVAKLEARMKAQGVDIRLGAPIKSVTRAPSHVEVTPMGGLAEQFDEVVFASHSDQSLAMLSDASITEKSALGAIRYQPNEAVLHADTSMMPKRRKVWASWVYCEDKDKSSDKIDLTYWMNSLQSIPQDDPLFVTLNSTRTIREDLIYDTKTFHHPVYDVAALKAQDVIAANNGTNRTWFCGAWMKNGFHEDGLSSAVDVAQAMTSRLDAVAAA</sequence>
<dbReference type="PANTHER" id="PTHR42923:SF17">
    <property type="entry name" value="AMINE OXIDASE DOMAIN-CONTAINING PROTEIN"/>
    <property type="match status" value="1"/>
</dbReference>
<proteinExistence type="predicted"/>
<dbReference type="InterPro" id="IPR002937">
    <property type="entry name" value="Amino_oxidase"/>
</dbReference>
<dbReference type="PATRIC" id="fig|1123360.3.peg.3559"/>
<dbReference type="SUPFAM" id="SSF51905">
    <property type="entry name" value="FAD/NAD(P)-binding domain"/>
    <property type="match status" value="1"/>
</dbReference>
<dbReference type="EMBL" id="AONI01000015">
    <property type="protein sequence ID" value="EPX77865.1"/>
    <property type="molecule type" value="Genomic_DNA"/>
</dbReference>
<feature type="domain" description="Amine oxidase" evidence="1">
    <location>
        <begin position="3"/>
        <end position="271"/>
    </location>
</feature>
<dbReference type="InterPro" id="IPR036188">
    <property type="entry name" value="FAD/NAD-bd_sf"/>
</dbReference>
<dbReference type="HOGENOM" id="CLU_028123_1_0_5"/>
<dbReference type="Gene3D" id="3.50.50.60">
    <property type="entry name" value="FAD/NAD(P)-binding domain"/>
    <property type="match status" value="1"/>
</dbReference>
<dbReference type="Gene3D" id="1.10.405.20">
    <property type="match status" value="1"/>
</dbReference>
<dbReference type="InterPro" id="IPR050464">
    <property type="entry name" value="Zeta_carotene_desat/Oxidored"/>
</dbReference>
<dbReference type="Pfam" id="PF01593">
    <property type="entry name" value="Amino_oxidase"/>
    <property type="match status" value="1"/>
</dbReference>
<protein>
    <submittedName>
        <fullName evidence="2">Amine oxidase, flavin-containing</fullName>
    </submittedName>
</protein>
<gene>
    <name evidence="2" type="ORF">thalar_03592</name>
</gene>
<reference evidence="3" key="1">
    <citation type="journal article" date="2013" name="Stand. Genomic Sci.">
        <title>Genome sequence of the Litoreibacter arenae type strain (DSM 19593(T)), a member of the Roseobacter clade isolated from sea sand.</title>
        <authorList>
            <person name="Riedel T."/>
            <person name="Fiebig A."/>
            <person name="Petersen J."/>
            <person name="Gronow S."/>
            <person name="Kyrpides N.C."/>
            <person name="Goker M."/>
            <person name="Klenk H.P."/>
        </authorList>
    </citation>
    <scope>NUCLEOTIDE SEQUENCE [LARGE SCALE GENOMIC DNA]</scope>
    <source>
        <strain evidence="3">DSM 19593</strain>
    </source>
</reference>
<accession>S9RIC4</accession>
<dbReference type="STRING" id="1123360.thalar_03592"/>
<comment type="caution">
    <text evidence="2">The sequence shown here is derived from an EMBL/GenBank/DDBJ whole genome shotgun (WGS) entry which is preliminary data.</text>
</comment>
<evidence type="ECO:0000313" key="2">
    <source>
        <dbReference type="EMBL" id="EPX77865.1"/>
    </source>
</evidence>
<evidence type="ECO:0000313" key="3">
    <source>
        <dbReference type="Proteomes" id="UP000015351"/>
    </source>
</evidence>
<dbReference type="eggNOG" id="COG2907">
    <property type="taxonomic scope" value="Bacteria"/>
</dbReference>
<dbReference type="Gene3D" id="3.30.70.1990">
    <property type="match status" value="1"/>
</dbReference>
<evidence type="ECO:0000259" key="1">
    <source>
        <dbReference type="Pfam" id="PF01593"/>
    </source>
</evidence>
<dbReference type="Proteomes" id="UP000015351">
    <property type="component" value="Unassembled WGS sequence"/>
</dbReference>
<keyword evidence="3" id="KW-1185">Reference proteome</keyword>